<evidence type="ECO:0000256" key="1">
    <source>
        <dbReference type="SAM" id="MobiDB-lite"/>
    </source>
</evidence>
<evidence type="ECO:0000256" key="2">
    <source>
        <dbReference type="SAM" id="Phobius"/>
    </source>
</evidence>
<evidence type="ECO:0000313" key="4">
    <source>
        <dbReference type="Proteomes" id="UP000219338"/>
    </source>
</evidence>
<accession>A0A284S9Y1</accession>
<dbReference type="OrthoDB" id="3055895at2759"/>
<feature type="region of interest" description="Disordered" evidence="1">
    <location>
        <begin position="201"/>
        <end position="276"/>
    </location>
</feature>
<dbReference type="CDD" id="cd12087">
    <property type="entry name" value="TM_EGFR-like"/>
    <property type="match status" value="1"/>
</dbReference>
<dbReference type="EMBL" id="FUEG01000049">
    <property type="protein sequence ID" value="SJL17827.1"/>
    <property type="molecule type" value="Genomic_DNA"/>
</dbReference>
<protein>
    <submittedName>
        <fullName evidence="3">Uncharacterized protein</fullName>
    </submittedName>
</protein>
<evidence type="ECO:0000313" key="3">
    <source>
        <dbReference type="EMBL" id="SJL17827.1"/>
    </source>
</evidence>
<gene>
    <name evidence="3" type="ORF">ARMOST_21391</name>
</gene>
<dbReference type="AlphaFoldDB" id="A0A284S9Y1"/>
<keyword evidence="2" id="KW-0472">Membrane</keyword>
<name>A0A284S9Y1_ARMOS</name>
<proteinExistence type="predicted"/>
<dbReference type="Proteomes" id="UP000219338">
    <property type="component" value="Unassembled WGS sequence"/>
</dbReference>
<sequence length="316" mass="33985">MNDTAGPLGFGLTIIDIDHNFPGPPFSLTQTDTTQPDGTFNVTFPAPGKYMITATDYASTSKTFDVALGDYTVPPTSVLSTSAPFVSQSREPSGSVFAHYDTWDVAQHPFYNSSSTESLQSTATAPGLTVHSNESVKNTATAPPKSHSTHQNRKTNIVTGAVIGSLVSLLLIFGGGAFLCIRRRKHRNRKMKHRLSPNPKIIHELNSHSPPVRNKNSETITPTLAGGMTPNVGSGSQEPVEESPEGNPTDEGGERDSIGMPVHVDTSEPQSAPQQEAALDVVAEVVRLRTQFQQFIVEREAERVQGNVLDPPPAYA</sequence>
<feature type="compositionally biased region" description="Polar residues" evidence="1">
    <location>
        <begin position="122"/>
        <end position="141"/>
    </location>
</feature>
<reference evidence="4" key="1">
    <citation type="journal article" date="2017" name="Nat. Ecol. Evol.">
        <title>Genome expansion and lineage-specific genetic innovations in the forest pathogenic fungi Armillaria.</title>
        <authorList>
            <person name="Sipos G."/>
            <person name="Prasanna A.N."/>
            <person name="Walter M.C."/>
            <person name="O'Connor E."/>
            <person name="Balint B."/>
            <person name="Krizsan K."/>
            <person name="Kiss B."/>
            <person name="Hess J."/>
            <person name="Varga T."/>
            <person name="Slot J."/>
            <person name="Riley R."/>
            <person name="Boka B."/>
            <person name="Rigling D."/>
            <person name="Barry K."/>
            <person name="Lee J."/>
            <person name="Mihaltcheva S."/>
            <person name="LaButti K."/>
            <person name="Lipzen A."/>
            <person name="Waldron R."/>
            <person name="Moloney N.M."/>
            <person name="Sperisen C."/>
            <person name="Kredics L."/>
            <person name="Vagvoelgyi C."/>
            <person name="Patrignani A."/>
            <person name="Fitzpatrick D."/>
            <person name="Nagy I."/>
            <person name="Doyle S."/>
            <person name="Anderson J.B."/>
            <person name="Grigoriev I.V."/>
            <person name="Gueldener U."/>
            <person name="Muensterkoetter M."/>
            <person name="Nagy L.G."/>
        </authorList>
    </citation>
    <scope>NUCLEOTIDE SEQUENCE [LARGE SCALE GENOMIC DNA]</scope>
    <source>
        <strain evidence="4">C18/9</strain>
    </source>
</reference>
<dbReference type="STRING" id="47428.A0A284S9Y1"/>
<organism evidence="3 4">
    <name type="scientific">Armillaria ostoyae</name>
    <name type="common">Armillaria root rot fungus</name>
    <dbReference type="NCBI Taxonomy" id="47428"/>
    <lineage>
        <taxon>Eukaryota</taxon>
        <taxon>Fungi</taxon>
        <taxon>Dikarya</taxon>
        <taxon>Basidiomycota</taxon>
        <taxon>Agaricomycotina</taxon>
        <taxon>Agaricomycetes</taxon>
        <taxon>Agaricomycetidae</taxon>
        <taxon>Agaricales</taxon>
        <taxon>Marasmiineae</taxon>
        <taxon>Physalacriaceae</taxon>
        <taxon>Armillaria</taxon>
    </lineage>
</organism>
<feature type="transmembrane region" description="Helical" evidence="2">
    <location>
        <begin position="157"/>
        <end position="181"/>
    </location>
</feature>
<keyword evidence="4" id="KW-1185">Reference proteome</keyword>
<keyword evidence="2" id="KW-1133">Transmembrane helix</keyword>
<keyword evidence="2" id="KW-0812">Transmembrane</keyword>
<feature type="region of interest" description="Disordered" evidence="1">
    <location>
        <begin position="122"/>
        <end position="153"/>
    </location>
</feature>